<evidence type="ECO:0000256" key="4">
    <source>
        <dbReference type="ARBA" id="ARBA00022691"/>
    </source>
</evidence>
<dbReference type="KEGG" id="mhd:Marky_0583"/>
<dbReference type="GO" id="GO:0106339">
    <property type="term" value="F:tRNA (cytidine(32)-2'-O)-methyltransferase activity"/>
    <property type="evidence" value="ECO:0007669"/>
    <property type="project" value="RHEA"/>
</dbReference>
<evidence type="ECO:0000256" key="1">
    <source>
        <dbReference type="ARBA" id="ARBA00007228"/>
    </source>
</evidence>
<protein>
    <recommendedName>
        <fullName evidence="5">tRNA (cytidine/uridine-2'-O-)-methyltransferase TrmJ</fullName>
        <ecNumber evidence="5">2.1.1.200</ecNumber>
    </recommendedName>
    <alternativeName>
        <fullName evidence="5">tRNA (cytidine(32)/uridine(32)-2'-O)-methyltransferase</fullName>
    </alternativeName>
    <alternativeName>
        <fullName evidence="5">tRNA Cm32/Um32 methyltransferase</fullName>
    </alternativeName>
</protein>
<dbReference type="RefSeq" id="WP_013703385.1">
    <property type="nucleotide sequence ID" value="NC_015387.1"/>
</dbReference>
<dbReference type="InterPro" id="IPR029026">
    <property type="entry name" value="tRNA_m1G_MTases_N"/>
</dbReference>
<dbReference type="OrthoDB" id="9806346at2"/>
<dbReference type="InterPro" id="IPR029028">
    <property type="entry name" value="Alpha/beta_knot_MTases"/>
</dbReference>
<name>F2NNV9_MARHT</name>
<keyword evidence="5" id="KW-0819">tRNA processing</keyword>
<dbReference type="PIRSF" id="PIRSF004808">
    <property type="entry name" value="LasT"/>
    <property type="match status" value="1"/>
</dbReference>
<keyword evidence="8" id="KW-1185">Reference proteome</keyword>
<dbReference type="STRING" id="869210.Marky_0583"/>
<dbReference type="FunFam" id="3.40.1280.10:FF:000006">
    <property type="entry name" value="Uncharacterized tRNA/rRNA methyltransferase HI_0380"/>
    <property type="match status" value="1"/>
</dbReference>
<comment type="similarity">
    <text evidence="1">Belongs to the class IV-like SAM-binding methyltransferase superfamily. RNA methyltransferase TrmH family.</text>
</comment>
<proteinExistence type="inferred from homology"/>
<dbReference type="Proteomes" id="UP000007030">
    <property type="component" value="Chromosome"/>
</dbReference>
<dbReference type="EC" id="2.1.1.200" evidence="5"/>
<evidence type="ECO:0000256" key="3">
    <source>
        <dbReference type="ARBA" id="ARBA00022679"/>
    </source>
</evidence>
<dbReference type="NCBIfam" id="TIGR00050">
    <property type="entry name" value="rRNA_methyl_1"/>
    <property type="match status" value="1"/>
</dbReference>
<dbReference type="InterPro" id="IPR004384">
    <property type="entry name" value="RNA_MeTrfase_TrmJ/LasT"/>
</dbReference>
<evidence type="ECO:0000256" key="5">
    <source>
        <dbReference type="RuleBase" id="RU362024"/>
    </source>
</evidence>
<evidence type="ECO:0000259" key="6">
    <source>
        <dbReference type="Pfam" id="PF00588"/>
    </source>
</evidence>
<dbReference type="PANTHER" id="PTHR42786:SF2">
    <property type="entry name" value="TRNA (CYTIDINE_URIDINE-2'-O-)-METHYLTRANSFERASE TRMJ"/>
    <property type="match status" value="1"/>
</dbReference>
<keyword evidence="4 5" id="KW-0949">S-adenosyl-L-methionine</keyword>
<dbReference type="PANTHER" id="PTHR42786">
    <property type="entry name" value="TRNA/RRNA METHYLTRANSFERASE"/>
    <property type="match status" value="1"/>
</dbReference>
<dbReference type="GO" id="GO:0005829">
    <property type="term" value="C:cytosol"/>
    <property type="evidence" value="ECO:0007669"/>
    <property type="project" value="TreeGrafter"/>
</dbReference>
<organism evidence="7 8">
    <name type="scientific">Marinithermus hydrothermalis (strain DSM 14884 / JCM 11576 / T1)</name>
    <dbReference type="NCBI Taxonomy" id="869210"/>
    <lineage>
        <taxon>Bacteria</taxon>
        <taxon>Thermotogati</taxon>
        <taxon>Deinococcota</taxon>
        <taxon>Deinococci</taxon>
        <taxon>Thermales</taxon>
        <taxon>Thermaceae</taxon>
        <taxon>Marinithermus</taxon>
    </lineage>
</organism>
<comment type="subunit">
    <text evidence="5">Homodimer.</text>
</comment>
<keyword evidence="3" id="KW-0808">Transferase</keyword>
<comment type="catalytic activity">
    <reaction evidence="5">
        <text>uridine(32) in tRNA + S-adenosyl-L-methionine = 2'-O-methyluridine(32) in tRNA + S-adenosyl-L-homocysteine + H(+)</text>
        <dbReference type="Rhea" id="RHEA:42936"/>
        <dbReference type="Rhea" id="RHEA-COMP:10107"/>
        <dbReference type="Rhea" id="RHEA-COMP:10290"/>
        <dbReference type="ChEBI" id="CHEBI:15378"/>
        <dbReference type="ChEBI" id="CHEBI:57856"/>
        <dbReference type="ChEBI" id="CHEBI:59789"/>
        <dbReference type="ChEBI" id="CHEBI:65315"/>
        <dbReference type="ChEBI" id="CHEBI:74478"/>
        <dbReference type="EC" id="2.1.1.200"/>
    </reaction>
</comment>
<accession>F2NNV9</accession>
<dbReference type="CDD" id="cd18093">
    <property type="entry name" value="SpoU-like_TrmJ"/>
    <property type="match status" value="1"/>
</dbReference>
<dbReference type="InterPro" id="IPR001537">
    <property type="entry name" value="SpoU_MeTrfase"/>
</dbReference>
<evidence type="ECO:0000313" key="8">
    <source>
        <dbReference type="Proteomes" id="UP000007030"/>
    </source>
</evidence>
<dbReference type="Gene3D" id="1.10.8.590">
    <property type="match status" value="1"/>
</dbReference>
<evidence type="ECO:0000313" key="7">
    <source>
        <dbReference type="EMBL" id="AEB11333.1"/>
    </source>
</evidence>
<dbReference type="GO" id="GO:0002128">
    <property type="term" value="P:tRNA nucleoside ribose methylation"/>
    <property type="evidence" value="ECO:0007669"/>
    <property type="project" value="TreeGrafter"/>
</dbReference>
<comment type="function">
    <text evidence="5">Catalyzes the formation of 2'O-methylated cytidine (Cm32) or 2'O-methylated uridine (Um32) at position 32 in tRNA.</text>
</comment>
<keyword evidence="2 5" id="KW-0489">Methyltransferase</keyword>
<dbReference type="SUPFAM" id="SSF75217">
    <property type="entry name" value="alpha/beta knot"/>
    <property type="match status" value="1"/>
</dbReference>
<sequence>MIRVVLVGPREAANVGMVARAMKNFGLKELVLVAPEIRDMSEAYRLSSRAHDVLERARIVPTLDEAIADCVLVAGTTARRRERYAGLAATPRAAAGLIRAAAARGPVALLFGRENFGLFNEELDRCHYVLHIPTAPDYASLNLAQAVLLVAYELFQSQAGALPETDPAPAASLEAYFRDLEAYLIEIGYTDPPRLPSVMRHFRRMAHKALLTEEEVRMLRGLLRQSRWAMGRRRD</sequence>
<comment type="catalytic activity">
    <reaction evidence="5">
        <text>cytidine(32) in tRNA + S-adenosyl-L-methionine = 2'-O-methylcytidine(32) in tRNA + S-adenosyl-L-homocysteine + H(+)</text>
        <dbReference type="Rhea" id="RHEA:42932"/>
        <dbReference type="Rhea" id="RHEA-COMP:10288"/>
        <dbReference type="Rhea" id="RHEA-COMP:10289"/>
        <dbReference type="ChEBI" id="CHEBI:15378"/>
        <dbReference type="ChEBI" id="CHEBI:57856"/>
        <dbReference type="ChEBI" id="CHEBI:59789"/>
        <dbReference type="ChEBI" id="CHEBI:74495"/>
        <dbReference type="ChEBI" id="CHEBI:82748"/>
        <dbReference type="EC" id="2.1.1.200"/>
    </reaction>
</comment>
<reference evidence="7 8" key="1">
    <citation type="journal article" date="2012" name="Stand. Genomic Sci.">
        <title>Complete genome sequence of the aerobic, heterotroph Marinithermus hydrothermalis type strain (T1(T)) from a deep-sea hydrothermal vent chimney.</title>
        <authorList>
            <person name="Copeland A."/>
            <person name="Gu W."/>
            <person name="Yasawong M."/>
            <person name="Lapidus A."/>
            <person name="Lucas S."/>
            <person name="Deshpande S."/>
            <person name="Pagani I."/>
            <person name="Tapia R."/>
            <person name="Cheng J.F."/>
            <person name="Goodwin L.A."/>
            <person name="Pitluck S."/>
            <person name="Liolios K."/>
            <person name="Ivanova N."/>
            <person name="Mavromatis K."/>
            <person name="Mikhailova N."/>
            <person name="Pati A."/>
            <person name="Chen A."/>
            <person name="Palaniappan K."/>
            <person name="Land M."/>
            <person name="Pan C."/>
            <person name="Brambilla E.M."/>
            <person name="Rohde M."/>
            <person name="Tindall B.J."/>
            <person name="Sikorski J."/>
            <person name="Goker M."/>
            <person name="Detter J.C."/>
            <person name="Bristow J."/>
            <person name="Eisen J.A."/>
            <person name="Markowitz V."/>
            <person name="Hugenholtz P."/>
            <person name="Kyrpides N.C."/>
            <person name="Klenk H.P."/>
            <person name="Woyke T."/>
        </authorList>
    </citation>
    <scope>NUCLEOTIDE SEQUENCE [LARGE SCALE GENOMIC DNA]</scope>
    <source>
        <strain evidence="8">DSM 14884 / JCM 11576 / T1</strain>
    </source>
</reference>
<dbReference type="GO" id="GO:0003723">
    <property type="term" value="F:RNA binding"/>
    <property type="evidence" value="ECO:0007669"/>
    <property type="project" value="InterPro"/>
</dbReference>
<gene>
    <name evidence="5" type="primary">trmJ</name>
    <name evidence="7" type="ordered locus">Marky_0583</name>
</gene>
<evidence type="ECO:0000256" key="2">
    <source>
        <dbReference type="ARBA" id="ARBA00022603"/>
    </source>
</evidence>
<feature type="domain" description="tRNA/rRNA methyltransferase SpoU type" evidence="6">
    <location>
        <begin position="2"/>
        <end position="152"/>
    </location>
</feature>
<dbReference type="EMBL" id="CP002630">
    <property type="protein sequence ID" value="AEB11333.1"/>
    <property type="molecule type" value="Genomic_DNA"/>
</dbReference>
<dbReference type="Pfam" id="PF00588">
    <property type="entry name" value="SpoU_methylase"/>
    <property type="match status" value="1"/>
</dbReference>
<dbReference type="GO" id="GO:0160206">
    <property type="term" value="F:tRNA (cytidine(32)/uridine(32)-2'-O)-methyltransferase activity"/>
    <property type="evidence" value="ECO:0007669"/>
    <property type="project" value="UniProtKB-EC"/>
</dbReference>
<dbReference type="Gene3D" id="3.40.1280.10">
    <property type="match status" value="1"/>
</dbReference>
<comment type="subcellular location">
    <subcellularLocation>
        <location evidence="5">Cytoplasm</location>
    </subcellularLocation>
</comment>
<dbReference type="HOGENOM" id="CLU_056931_3_0_0"/>
<dbReference type="eggNOG" id="COG0565">
    <property type="taxonomic scope" value="Bacteria"/>
</dbReference>
<dbReference type="AlphaFoldDB" id="F2NNV9"/>
<keyword evidence="5" id="KW-0963">Cytoplasm</keyword>